<dbReference type="Proteomes" id="UP000386466">
    <property type="component" value="Unassembled WGS sequence"/>
</dbReference>
<reference evidence="2 3" key="1">
    <citation type="submission" date="2019-01" db="EMBL/GenBank/DDBJ databases">
        <authorList>
            <person name="Alioto T."/>
            <person name="Alioto T."/>
        </authorList>
    </citation>
    <scope>NUCLEOTIDE SEQUENCE [LARGE SCALE GENOMIC DNA]</scope>
</reference>
<keyword evidence="3" id="KW-1185">Reference proteome</keyword>
<dbReference type="GO" id="GO:0005794">
    <property type="term" value="C:Golgi apparatus"/>
    <property type="evidence" value="ECO:0007669"/>
    <property type="project" value="TreeGrafter"/>
</dbReference>
<proteinExistence type="predicted"/>
<sequence>MNTIFRMEKKRQWSLMNIFLVCLLACTITTAVGVLILSLVYTQNSQPHSEVHLGLEARPLQTTPIVQKAVDPKFQFLNHLPKSKVFEFPGGAIQWARYRNDVKDYLSIEEEAFGSSLNSQRSHMTLGTLRIKSNGLRAPHWHFNANEHGYLAQGTAWIGVVDDGGVVTTYNVTAGQVIFFPQNTLHWIKNVGDEDCFFLLFFSTHDELQTLDVDDVFFSMPEDIASRSLKPEGGINFIRTFHKQKEDQGVNLPPNLAELVINPSYVQSPDSLVWKYFYDLKGSKEYRFPGGIIQLAQYWKNASELSSHEQIFSEFLNQVGVINTQGITEFNVHIGDVVFFPMGTQHYIKSACDEDLLLILAFSTGDQLQTLDMDDYLQATADHILAQLFFKKQSEFKKIPKFEEDQAINLP</sequence>
<dbReference type="InterPro" id="IPR014710">
    <property type="entry name" value="RmlC-like_jellyroll"/>
</dbReference>
<dbReference type="InterPro" id="IPR011051">
    <property type="entry name" value="RmlC_Cupin_sf"/>
</dbReference>
<dbReference type="InterPro" id="IPR053297">
    <property type="entry name" value="Dynactin-associated"/>
</dbReference>
<dbReference type="Pfam" id="PF15675">
    <property type="entry name" value="CLLAC"/>
    <property type="match status" value="1"/>
</dbReference>
<organism evidence="2 3">
    <name type="scientific">Lynx pardinus</name>
    <name type="common">Iberian lynx</name>
    <name type="synonym">Felis pardina</name>
    <dbReference type="NCBI Taxonomy" id="191816"/>
    <lineage>
        <taxon>Eukaryota</taxon>
        <taxon>Metazoa</taxon>
        <taxon>Chordata</taxon>
        <taxon>Craniata</taxon>
        <taxon>Vertebrata</taxon>
        <taxon>Euteleostomi</taxon>
        <taxon>Mammalia</taxon>
        <taxon>Eutheria</taxon>
        <taxon>Laurasiatheria</taxon>
        <taxon>Carnivora</taxon>
        <taxon>Feliformia</taxon>
        <taxon>Felidae</taxon>
        <taxon>Felinae</taxon>
        <taxon>Lynx</taxon>
    </lineage>
</organism>
<protein>
    <recommendedName>
        <fullName evidence="1">Cupin type-1 domain-containing protein</fullName>
    </recommendedName>
</protein>
<dbReference type="Pfam" id="PF00190">
    <property type="entry name" value="Cupin_1"/>
    <property type="match status" value="1"/>
</dbReference>
<feature type="domain" description="Cupin type-1" evidence="1">
    <location>
        <begin position="115"/>
        <end position="239"/>
    </location>
</feature>
<dbReference type="PANTHER" id="PTHR35349:SF4">
    <property type="entry name" value="CUPIN TYPE-1 DOMAIN-CONTAINING PROTEIN"/>
    <property type="match status" value="1"/>
</dbReference>
<dbReference type="PANTHER" id="PTHR35349">
    <property type="entry name" value="DYNACTIN-ASSOCIATED PROTEIN"/>
    <property type="match status" value="1"/>
</dbReference>
<dbReference type="GO" id="GO:0005886">
    <property type="term" value="C:plasma membrane"/>
    <property type="evidence" value="ECO:0007669"/>
    <property type="project" value="TreeGrafter"/>
</dbReference>
<name>A0A485NWK6_LYNPA</name>
<gene>
    <name evidence="2" type="ORF">LYPA_23C000732</name>
</gene>
<evidence type="ECO:0000313" key="2">
    <source>
        <dbReference type="EMBL" id="VFV36529.1"/>
    </source>
</evidence>
<evidence type="ECO:0000313" key="3">
    <source>
        <dbReference type="Proteomes" id="UP000386466"/>
    </source>
</evidence>
<accession>A0A485NWK6</accession>
<dbReference type="EMBL" id="CAAGRJ010022883">
    <property type="protein sequence ID" value="VFV36529.1"/>
    <property type="molecule type" value="Genomic_DNA"/>
</dbReference>
<dbReference type="AlphaFoldDB" id="A0A485NWK6"/>
<dbReference type="InterPro" id="IPR031379">
    <property type="entry name" value="CLLAC"/>
</dbReference>
<dbReference type="SMART" id="SM00835">
    <property type="entry name" value="Cupin_1"/>
    <property type="match status" value="1"/>
</dbReference>
<evidence type="ECO:0000259" key="1">
    <source>
        <dbReference type="SMART" id="SM00835"/>
    </source>
</evidence>
<dbReference type="InterPro" id="IPR006045">
    <property type="entry name" value="Cupin_1"/>
</dbReference>
<dbReference type="Gene3D" id="2.60.120.10">
    <property type="entry name" value="Jelly Rolls"/>
    <property type="match status" value="2"/>
</dbReference>
<dbReference type="SUPFAM" id="SSF51182">
    <property type="entry name" value="RmlC-like cupins"/>
    <property type="match status" value="2"/>
</dbReference>